<dbReference type="RefSeq" id="XP_004991881.1">
    <property type="nucleotide sequence ID" value="XM_004991824.1"/>
</dbReference>
<reference evidence="3" key="1">
    <citation type="submission" date="2009-08" db="EMBL/GenBank/DDBJ databases">
        <title>Annotation of Salpingoeca rosetta.</title>
        <authorList>
            <consortium name="The Broad Institute Genome Sequencing Platform"/>
            <person name="Russ C."/>
            <person name="Cuomo C."/>
            <person name="Burger G."/>
            <person name="Gray M.W."/>
            <person name="Holland P.W.H."/>
            <person name="King N."/>
            <person name="Lang F.B.F."/>
            <person name="Roger A.J."/>
            <person name="Ruiz-Trillo I."/>
            <person name="Young S.K."/>
            <person name="Zeng Q."/>
            <person name="Gargeya S."/>
            <person name="Alvarado L."/>
            <person name="Berlin A."/>
            <person name="Chapman S.B."/>
            <person name="Chen Z."/>
            <person name="Freedman E."/>
            <person name="Gellesch M."/>
            <person name="Goldberg J."/>
            <person name="Griggs A."/>
            <person name="Gujja S."/>
            <person name="Heilman E."/>
            <person name="Heiman D."/>
            <person name="Howarth C."/>
            <person name="Mehta T."/>
            <person name="Neiman D."/>
            <person name="Pearson M."/>
            <person name="Roberts A."/>
            <person name="Saif S."/>
            <person name="Shea T."/>
            <person name="Shenoy N."/>
            <person name="Sisk P."/>
            <person name="Stolte C."/>
            <person name="Sykes S."/>
            <person name="White J."/>
            <person name="Yandava C."/>
            <person name="Haas B."/>
            <person name="Nusbaum C."/>
            <person name="Birren B."/>
        </authorList>
    </citation>
    <scope>NUCLEOTIDE SEQUENCE [LARGE SCALE GENOMIC DNA]</scope>
    <source>
        <strain evidence="3">ATCC 50818</strain>
    </source>
</reference>
<keyword evidence="2" id="KW-0812">Transmembrane</keyword>
<dbReference type="InParanoid" id="F2UFZ6"/>
<dbReference type="GeneID" id="16072441"/>
<feature type="transmembrane region" description="Helical" evidence="2">
    <location>
        <begin position="80"/>
        <end position="97"/>
    </location>
</feature>
<keyword evidence="2" id="KW-1133">Transmembrane helix</keyword>
<dbReference type="KEGG" id="sre:PTSG_06500"/>
<feature type="transmembrane region" description="Helical" evidence="2">
    <location>
        <begin position="368"/>
        <end position="393"/>
    </location>
</feature>
<dbReference type="FunCoup" id="F2UFZ6">
    <property type="interactions" value="996"/>
</dbReference>
<evidence type="ECO:0008006" key="5">
    <source>
        <dbReference type="Google" id="ProtNLM"/>
    </source>
</evidence>
<feature type="region of interest" description="Disordered" evidence="1">
    <location>
        <begin position="1"/>
        <end position="27"/>
    </location>
</feature>
<evidence type="ECO:0000256" key="2">
    <source>
        <dbReference type="SAM" id="Phobius"/>
    </source>
</evidence>
<protein>
    <recommendedName>
        <fullName evidence="5">Vacuole membrane protein 1</fullName>
    </recommendedName>
</protein>
<dbReference type="EMBL" id="GL832972">
    <property type="protein sequence ID" value="EGD75424.1"/>
    <property type="molecule type" value="Genomic_DNA"/>
</dbReference>
<gene>
    <name evidence="3" type="ORF">PTSG_06500</name>
</gene>
<sequence length="419" mass="46130">MASTASGKVRPRKAGSSPSTEEDKASKAREEKLAALKHELRAARKQVVLWKKPLATLFHFVLELGVLLFSLLEWVWNRKFVVFGVLSLTSYAAYILMTTTSPELQYVAYKIKEAAFWCFLGILSSVGLGTGLHTFILFLGPYIAHVTMHAYACGTLDFGPQIDSTRQSTWSAVDCPPEPEGGWTDPITILAVISKIRYPAMMWGAGTAIGELPPYFVARAARLSGEDPDDEDLEEFHETLKDESANFVARTKRFVHNLVQRAGFWGIFACAAIPNPLFDLAGITCGHFLIPFTTFFSATVLGKAVVKVHIQVFILVTSMSKPVFNGVLDALAGIPLIGPSAAESLREMRASTEAKFMSNHVEEPKTNLFAVVMAVLVIGMIAFFLVSIINQLAQRNVHRQDKKKLQTKVGSLSPPPQRK</sequence>
<organism evidence="4">
    <name type="scientific">Salpingoeca rosetta (strain ATCC 50818 / BSB-021)</name>
    <dbReference type="NCBI Taxonomy" id="946362"/>
    <lineage>
        <taxon>Eukaryota</taxon>
        <taxon>Choanoflagellata</taxon>
        <taxon>Craspedida</taxon>
        <taxon>Salpingoecidae</taxon>
        <taxon>Salpingoeca</taxon>
    </lineage>
</organism>
<keyword evidence="4" id="KW-1185">Reference proteome</keyword>
<accession>F2UFZ6</accession>
<dbReference type="OMA" id="EEPYDKR"/>
<proteinExistence type="predicted"/>
<dbReference type="STRING" id="946362.F2UFZ6"/>
<evidence type="ECO:0000313" key="3">
    <source>
        <dbReference type="EMBL" id="EGD75424.1"/>
    </source>
</evidence>
<dbReference type="Proteomes" id="UP000007799">
    <property type="component" value="Unassembled WGS sequence"/>
</dbReference>
<feature type="transmembrane region" description="Helical" evidence="2">
    <location>
        <begin position="54"/>
        <end position="74"/>
    </location>
</feature>
<evidence type="ECO:0000256" key="1">
    <source>
        <dbReference type="SAM" id="MobiDB-lite"/>
    </source>
</evidence>
<keyword evidence="2" id="KW-0472">Membrane</keyword>
<dbReference type="eggNOG" id="KOG1109">
    <property type="taxonomic scope" value="Eukaryota"/>
</dbReference>
<name>F2UFZ6_SALR5</name>
<evidence type="ECO:0000313" key="4">
    <source>
        <dbReference type="Proteomes" id="UP000007799"/>
    </source>
</evidence>
<feature type="transmembrane region" description="Helical" evidence="2">
    <location>
        <begin position="117"/>
        <end position="143"/>
    </location>
</feature>
<dbReference type="AlphaFoldDB" id="F2UFZ6"/>
<dbReference type="OrthoDB" id="2016540at2759"/>